<evidence type="ECO:0000256" key="1">
    <source>
        <dbReference type="SAM" id="Coils"/>
    </source>
</evidence>
<organism evidence="2 3">
    <name type="scientific">Paraburkholderia humisilvae</name>
    <dbReference type="NCBI Taxonomy" id="627669"/>
    <lineage>
        <taxon>Bacteria</taxon>
        <taxon>Pseudomonadati</taxon>
        <taxon>Pseudomonadota</taxon>
        <taxon>Betaproteobacteria</taxon>
        <taxon>Burkholderiales</taxon>
        <taxon>Burkholderiaceae</taxon>
        <taxon>Paraburkholderia</taxon>
    </lineage>
</organism>
<proteinExistence type="predicted"/>
<dbReference type="Proteomes" id="UP000494363">
    <property type="component" value="Unassembled WGS sequence"/>
</dbReference>
<protein>
    <submittedName>
        <fullName evidence="2">Uncharacterized protein</fullName>
    </submittedName>
</protein>
<dbReference type="RefSeq" id="WP_175226984.1">
    <property type="nucleotide sequence ID" value="NZ_CADIKH010000011.1"/>
</dbReference>
<gene>
    <name evidence="2" type="ORF">LMG29542_02727</name>
</gene>
<accession>A0A6J5DPQ1</accession>
<evidence type="ECO:0000313" key="3">
    <source>
        <dbReference type="Proteomes" id="UP000494363"/>
    </source>
</evidence>
<sequence>MALLPEHSSAQLVMLAGNLCSTAELALYLEQFDYREDPNEAGHWMLVSRDPGHADCSLRIENEGETITVYGEAVDHFARVNYLVQKAGWAECSLLSRDDDVEARLAGRLVSVGIMSATTTSIPASTLSVSAMPMPAAALAPTEAVAGNTPASVRDPHGFVETTVSPAASPAKLEQSNEKRDPLTMRNNALEQKVTGLESENARLTNQLNAALAARPVKAVIAPEAADPAPGHIDALALLSAIEDHVSQTLDLSAIHGTQLVKDLRKLGYVFKVRLVPAAMAQ</sequence>
<reference evidence="2 3" key="1">
    <citation type="submission" date="2020-04" db="EMBL/GenBank/DDBJ databases">
        <authorList>
            <person name="De Canck E."/>
        </authorList>
    </citation>
    <scope>NUCLEOTIDE SEQUENCE [LARGE SCALE GENOMIC DNA]</scope>
    <source>
        <strain evidence="2 3">LMG 29542</strain>
    </source>
</reference>
<dbReference type="EMBL" id="CADIKH010000011">
    <property type="protein sequence ID" value="CAB3755913.1"/>
    <property type="molecule type" value="Genomic_DNA"/>
</dbReference>
<feature type="coiled-coil region" evidence="1">
    <location>
        <begin position="187"/>
        <end position="214"/>
    </location>
</feature>
<keyword evidence="3" id="KW-1185">Reference proteome</keyword>
<evidence type="ECO:0000313" key="2">
    <source>
        <dbReference type="EMBL" id="CAB3755913.1"/>
    </source>
</evidence>
<name>A0A6J5DPQ1_9BURK</name>
<dbReference type="AlphaFoldDB" id="A0A6J5DPQ1"/>
<keyword evidence="1" id="KW-0175">Coiled coil</keyword>